<dbReference type="EMBL" id="SHNN01000002">
    <property type="protein sequence ID" value="MCX2981864.1"/>
    <property type="molecule type" value="Genomic_DNA"/>
</dbReference>
<keyword evidence="4" id="KW-1185">Reference proteome</keyword>
<evidence type="ECO:0000256" key="1">
    <source>
        <dbReference type="ARBA" id="ARBA00023002"/>
    </source>
</evidence>
<evidence type="ECO:0000313" key="3">
    <source>
        <dbReference type="EMBL" id="MCX2981864.1"/>
    </source>
</evidence>
<keyword evidence="1" id="KW-0560">Oxidoreductase</keyword>
<dbReference type="InterPro" id="IPR046373">
    <property type="entry name" value="Acyl-CoA_Oxase/DH_mid-dom_sf"/>
</dbReference>
<dbReference type="InterPro" id="IPR037069">
    <property type="entry name" value="AcylCoA_DH/ox_N_sf"/>
</dbReference>
<comment type="caution">
    <text evidence="3">The sequence shown here is derived from an EMBL/GenBank/DDBJ whole genome shotgun (WGS) entry which is preliminary data.</text>
</comment>
<dbReference type="SUPFAM" id="SSF56645">
    <property type="entry name" value="Acyl-CoA dehydrogenase NM domain-like"/>
    <property type="match status" value="1"/>
</dbReference>
<dbReference type="Gene3D" id="1.10.540.10">
    <property type="entry name" value="Acyl-CoA dehydrogenase/oxidase, N-terminal domain"/>
    <property type="match status" value="1"/>
</dbReference>
<evidence type="ECO:0000313" key="4">
    <source>
        <dbReference type="Proteomes" id="UP001143362"/>
    </source>
</evidence>
<dbReference type="InterPro" id="IPR009100">
    <property type="entry name" value="AcylCoA_DH/oxidase_NM_dom_sf"/>
</dbReference>
<dbReference type="InterPro" id="IPR050741">
    <property type="entry name" value="Acyl-CoA_dehydrogenase"/>
</dbReference>
<keyword evidence="3" id="KW-0503">Monooxygenase</keyword>
<reference evidence="3" key="1">
    <citation type="submission" date="2019-02" db="EMBL/GenBank/DDBJ databases">
        <authorList>
            <person name="Li S.-H."/>
        </authorList>
    </citation>
    <scope>NUCLEOTIDE SEQUENCE</scope>
    <source>
        <strain evidence="3">IMCC14734</strain>
    </source>
</reference>
<dbReference type="PIRSF" id="PIRSF016578">
    <property type="entry name" value="HsaA"/>
    <property type="match status" value="1"/>
</dbReference>
<proteinExistence type="predicted"/>
<evidence type="ECO:0000259" key="2">
    <source>
        <dbReference type="Pfam" id="PF08028"/>
    </source>
</evidence>
<dbReference type="RefSeq" id="WP_279245858.1">
    <property type="nucleotide sequence ID" value="NZ_SHNN01000002.1"/>
</dbReference>
<dbReference type="Gene3D" id="2.40.110.10">
    <property type="entry name" value="Butyryl-CoA Dehydrogenase, subunit A, domain 2"/>
    <property type="match status" value="1"/>
</dbReference>
<dbReference type="Gene3D" id="1.20.140.10">
    <property type="entry name" value="Butyryl-CoA Dehydrogenase, subunit A, domain 3"/>
    <property type="match status" value="1"/>
</dbReference>
<sequence>MNTAINSLSESAPIIAGAEQLAASLLQAARDMVPTLRERASECEALGKLPEATVEDFQRAGFFRICQPARWGGFELDPQVFFDVQMTLAEGCMSSAWVLGVVAIHNWQLALFDDRAAAEVWSDDDSVLISSSYMPVGKVTRVEGGFQLSGRWGFSSGSKHCQWAFLGAVCPPLDSSDPPDMRTFLVPLADYTIEENWDVMGLQGTGSHDIIVNDAFVPEYRTHKALDGLNCSSPGNQVNEAALFQIPFGQIFVRAVSSSSIGALQGAIDCYRQVMGVRVGINDGKRAAEDPVAQQALADAAIVVDQQKLVLHRNFDRMMEAVRSNQPLTMDERVKMRYDSAAVSDACVSAMDNLLGCCGASGMFLSHPLNRYFRDLHSGRGHVANTPGKYGRNHGAVMLGLENGDFFL</sequence>
<dbReference type="Proteomes" id="UP001143362">
    <property type="component" value="Unassembled WGS sequence"/>
</dbReference>
<protein>
    <submittedName>
        <fullName evidence="3">Flavin-dependent monooxygenase</fullName>
    </submittedName>
</protein>
<dbReference type="Pfam" id="PF08028">
    <property type="entry name" value="Acyl-CoA_dh_2"/>
    <property type="match status" value="1"/>
</dbReference>
<feature type="domain" description="Acyl-CoA dehydrogenase C-terminal" evidence="2">
    <location>
        <begin position="258"/>
        <end position="385"/>
    </location>
</feature>
<gene>
    <name evidence="3" type="ORF">EYC98_13455</name>
</gene>
<dbReference type="PANTHER" id="PTHR48083:SF19">
    <property type="entry name" value="FLAVIN-DEPENDENT MONOOXYGENASE, OXYGENASE SUBUNIT HSAA"/>
    <property type="match status" value="1"/>
</dbReference>
<dbReference type="PANTHER" id="PTHR48083">
    <property type="entry name" value="MEDIUM-CHAIN SPECIFIC ACYL-COA DEHYDROGENASE, MITOCHONDRIAL-RELATED"/>
    <property type="match status" value="1"/>
</dbReference>
<dbReference type="InterPro" id="IPR013107">
    <property type="entry name" value="Acyl-CoA_DH_C"/>
</dbReference>
<accession>A0ABT3THW4</accession>
<dbReference type="SUPFAM" id="SSF47203">
    <property type="entry name" value="Acyl-CoA dehydrogenase C-terminal domain-like"/>
    <property type="match status" value="1"/>
</dbReference>
<dbReference type="GO" id="GO:0004497">
    <property type="term" value="F:monooxygenase activity"/>
    <property type="evidence" value="ECO:0007669"/>
    <property type="project" value="UniProtKB-KW"/>
</dbReference>
<name>A0ABT3THW4_9GAMM</name>
<organism evidence="3 4">
    <name type="scientific">Candidatus Litorirhabdus singularis</name>
    <dbReference type="NCBI Taxonomy" id="2518993"/>
    <lineage>
        <taxon>Bacteria</taxon>
        <taxon>Pseudomonadati</taxon>
        <taxon>Pseudomonadota</taxon>
        <taxon>Gammaproteobacteria</taxon>
        <taxon>Cellvibrionales</taxon>
        <taxon>Halieaceae</taxon>
        <taxon>Candidatus Litorirhabdus</taxon>
    </lineage>
</organism>
<dbReference type="InterPro" id="IPR036250">
    <property type="entry name" value="AcylCo_DH-like_C"/>
</dbReference>